<keyword evidence="2" id="KW-0067">ATP-binding</keyword>
<dbReference type="AlphaFoldDB" id="A0A398BBK6"/>
<dbReference type="EMBL" id="QWVS01000013">
    <property type="protein sequence ID" value="RID86954.1"/>
    <property type="molecule type" value="Genomic_DNA"/>
</dbReference>
<dbReference type="Proteomes" id="UP000266016">
    <property type="component" value="Unassembled WGS sequence"/>
</dbReference>
<dbReference type="InterPro" id="IPR036890">
    <property type="entry name" value="HATPase_C_sf"/>
</dbReference>
<comment type="caution">
    <text evidence="2">The sequence shown here is derived from an EMBL/GenBank/DDBJ whole genome shotgun (WGS) entry which is preliminary data.</text>
</comment>
<accession>A0A398BBK6</accession>
<proteinExistence type="predicted"/>
<evidence type="ECO:0000259" key="1">
    <source>
        <dbReference type="Pfam" id="PF13581"/>
    </source>
</evidence>
<organism evidence="2 3">
    <name type="scientific">Peribacillus asahii</name>
    <dbReference type="NCBI Taxonomy" id="228899"/>
    <lineage>
        <taxon>Bacteria</taxon>
        <taxon>Bacillati</taxon>
        <taxon>Bacillota</taxon>
        <taxon>Bacilli</taxon>
        <taxon>Bacillales</taxon>
        <taxon>Bacillaceae</taxon>
        <taxon>Peribacillus</taxon>
    </lineage>
</organism>
<name>A0A398BBK6_9BACI</name>
<protein>
    <submittedName>
        <fullName evidence="2">ATP-binding protein</fullName>
    </submittedName>
</protein>
<evidence type="ECO:0000313" key="3">
    <source>
        <dbReference type="Proteomes" id="UP000266016"/>
    </source>
</evidence>
<feature type="domain" description="Histidine kinase/HSP90-like ATPase" evidence="1">
    <location>
        <begin position="16"/>
        <end position="124"/>
    </location>
</feature>
<keyword evidence="2" id="KW-0547">Nucleotide-binding</keyword>
<dbReference type="CDD" id="cd16934">
    <property type="entry name" value="HATPase_RsbT-like"/>
    <property type="match status" value="1"/>
</dbReference>
<reference evidence="2 3" key="1">
    <citation type="submission" date="2018-08" db="EMBL/GenBank/DDBJ databases">
        <title>Bacillus jemisoniae sp. nov., Bacillus chryseoplanitiae sp. nov., Bacillus resnikiae sp. nov., and Bacillus frankliniae sp. nov., isolated from Viking spacecraft and associated surfaces.</title>
        <authorList>
            <person name="Seuylemezian A."/>
            <person name="Vaishampayan P."/>
        </authorList>
    </citation>
    <scope>NUCLEOTIDE SEQUENCE [LARGE SCALE GENOMIC DNA]</scope>
    <source>
        <strain evidence="2 3">MA001</strain>
    </source>
</reference>
<dbReference type="GO" id="GO:0005524">
    <property type="term" value="F:ATP binding"/>
    <property type="evidence" value="ECO:0007669"/>
    <property type="project" value="UniProtKB-KW"/>
</dbReference>
<sequence>MYKIIIDREDDVYMASTIGKRVAENCGLNKSDQTKLVVSIMELARNIVFYADKGEIFINPMPPYEIEIIAIDRGPGIANIDDALNNVVPSKKGLGLGLSGVKRLMDEFDITSTVNVGTKVRAVKWLNERTVRYFDHITRRS</sequence>
<dbReference type="Pfam" id="PF13581">
    <property type="entry name" value="HATPase_c_2"/>
    <property type="match status" value="1"/>
</dbReference>
<dbReference type="RefSeq" id="WP_119116349.1">
    <property type="nucleotide sequence ID" value="NZ_QWVS01000013.1"/>
</dbReference>
<dbReference type="Gene3D" id="3.30.565.10">
    <property type="entry name" value="Histidine kinase-like ATPase, C-terminal domain"/>
    <property type="match status" value="1"/>
</dbReference>
<gene>
    <name evidence="2" type="ORF">D1953_06450</name>
</gene>
<keyword evidence="3" id="KW-1185">Reference proteome</keyword>
<evidence type="ECO:0000313" key="2">
    <source>
        <dbReference type="EMBL" id="RID86954.1"/>
    </source>
</evidence>
<dbReference type="SUPFAM" id="SSF55874">
    <property type="entry name" value="ATPase domain of HSP90 chaperone/DNA topoisomerase II/histidine kinase"/>
    <property type="match status" value="1"/>
</dbReference>
<dbReference type="InterPro" id="IPR003594">
    <property type="entry name" value="HATPase_dom"/>
</dbReference>